<comment type="caution">
    <text evidence="1">The sequence shown here is derived from an EMBL/GenBank/DDBJ whole genome shotgun (WGS) entry which is preliminary data.</text>
</comment>
<evidence type="ECO:0000313" key="1">
    <source>
        <dbReference type="EMBL" id="OZI71317.1"/>
    </source>
</evidence>
<organism evidence="1 2">
    <name type="scientific">Bordetella genomosp. 12</name>
    <dbReference type="NCBI Taxonomy" id="463035"/>
    <lineage>
        <taxon>Bacteria</taxon>
        <taxon>Pseudomonadati</taxon>
        <taxon>Pseudomonadota</taxon>
        <taxon>Betaproteobacteria</taxon>
        <taxon>Burkholderiales</taxon>
        <taxon>Alcaligenaceae</taxon>
        <taxon>Bordetella</taxon>
    </lineage>
</organism>
<dbReference type="Proteomes" id="UP000216429">
    <property type="component" value="Unassembled WGS sequence"/>
</dbReference>
<proteinExistence type="predicted"/>
<dbReference type="RefSeq" id="WP_167383658.1">
    <property type="nucleotide sequence ID" value="NZ_NEVU01000003.1"/>
</dbReference>
<name>A0A261VBW8_9BORD</name>
<dbReference type="EMBL" id="NEVU01000003">
    <property type="protein sequence ID" value="OZI71317.1"/>
    <property type="molecule type" value="Genomic_DNA"/>
</dbReference>
<dbReference type="AlphaFoldDB" id="A0A261VBW8"/>
<keyword evidence="2" id="KW-1185">Reference proteome</keyword>
<evidence type="ECO:0000313" key="2">
    <source>
        <dbReference type="Proteomes" id="UP000216429"/>
    </source>
</evidence>
<accession>A0A261VBW8</accession>
<reference evidence="2" key="1">
    <citation type="submission" date="2017-05" db="EMBL/GenBank/DDBJ databases">
        <title>Complete and WGS of Bordetella genogroups.</title>
        <authorList>
            <person name="Spilker T."/>
            <person name="Lipuma J."/>
        </authorList>
    </citation>
    <scope>NUCLEOTIDE SEQUENCE [LARGE SCALE GENOMIC DNA]</scope>
    <source>
        <strain evidence="2">AU6712</strain>
    </source>
</reference>
<protein>
    <submittedName>
        <fullName evidence="1">Uncharacterized protein</fullName>
    </submittedName>
</protein>
<sequence length="97" mass="10343">MLMAREGVPVLANNSVYKGYRLTAKVAREVSPAASGPLFTATVVVVQADSIHDEGDEYPVPYFAEGSSVYSPREAVHAAITHGREIVDGLINMPRAG</sequence>
<gene>
    <name evidence="1" type="ORF">CAL22_15840</name>
</gene>